<keyword evidence="3" id="KW-1185">Reference proteome</keyword>
<gene>
    <name evidence="2" type="ORF">IV64_GL000941</name>
</gene>
<comment type="caution">
    <text evidence="2">The sequence shown here is derived from an EMBL/GenBank/DDBJ whole genome shotgun (WGS) entry which is preliminary data.</text>
</comment>
<name>A0A0R2MBJ9_9LACO</name>
<reference evidence="2 3" key="1">
    <citation type="journal article" date="2015" name="Genome Announc.">
        <title>Expanding the biotechnology potential of lactobacilli through comparative genomics of 213 strains and associated genera.</title>
        <authorList>
            <person name="Sun Z."/>
            <person name="Harris H.M."/>
            <person name="McCann A."/>
            <person name="Guo C."/>
            <person name="Argimon S."/>
            <person name="Zhang W."/>
            <person name="Yang X."/>
            <person name="Jeffery I.B."/>
            <person name="Cooney J.C."/>
            <person name="Kagawa T.F."/>
            <person name="Liu W."/>
            <person name="Song Y."/>
            <person name="Salvetti E."/>
            <person name="Wrobel A."/>
            <person name="Rasinkangas P."/>
            <person name="Parkhill J."/>
            <person name="Rea M.C."/>
            <person name="O'Sullivan O."/>
            <person name="Ritari J."/>
            <person name="Douillard F.P."/>
            <person name="Paul Ross R."/>
            <person name="Yang R."/>
            <person name="Briner A.E."/>
            <person name="Felis G.E."/>
            <person name="de Vos W.M."/>
            <person name="Barrangou R."/>
            <person name="Klaenhammer T.R."/>
            <person name="Caufield P.W."/>
            <person name="Cui Y."/>
            <person name="Zhang H."/>
            <person name="O'Toole P.W."/>
        </authorList>
    </citation>
    <scope>NUCLEOTIDE SEQUENCE [LARGE SCALE GENOMIC DNA]</scope>
    <source>
        <strain evidence="2 3">LMG 26013</strain>
    </source>
</reference>
<dbReference type="PATRIC" id="fig|942150.3.peg.971"/>
<feature type="transmembrane region" description="Helical" evidence="1">
    <location>
        <begin position="53"/>
        <end position="70"/>
    </location>
</feature>
<keyword evidence="1" id="KW-0812">Transmembrane</keyword>
<keyword evidence="1" id="KW-0472">Membrane</keyword>
<feature type="transmembrane region" description="Helical" evidence="1">
    <location>
        <begin position="185"/>
        <end position="202"/>
    </location>
</feature>
<dbReference type="OrthoDB" id="2249484at2"/>
<protein>
    <submittedName>
        <fullName evidence="2">Abc superfamily atp binding cassette transporter, permease protein</fullName>
    </submittedName>
</protein>
<organism evidence="2 3">
    <name type="scientific">Lactiplantibacillus xiangfangensis</name>
    <dbReference type="NCBI Taxonomy" id="942150"/>
    <lineage>
        <taxon>Bacteria</taxon>
        <taxon>Bacillati</taxon>
        <taxon>Bacillota</taxon>
        <taxon>Bacilli</taxon>
        <taxon>Lactobacillales</taxon>
        <taxon>Lactobacillaceae</taxon>
        <taxon>Lactiplantibacillus</taxon>
    </lineage>
</organism>
<feature type="transmembrane region" description="Helical" evidence="1">
    <location>
        <begin position="91"/>
        <end position="113"/>
    </location>
</feature>
<feature type="transmembrane region" description="Helical" evidence="1">
    <location>
        <begin position="146"/>
        <end position="178"/>
    </location>
</feature>
<dbReference type="Proteomes" id="UP000051783">
    <property type="component" value="Unassembled WGS sequence"/>
</dbReference>
<keyword evidence="1" id="KW-1133">Transmembrane helix</keyword>
<evidence type="ECO:0000313" key="2">
    <source>
        <dbReference type="EMBL" id="KRO08090.1"/>
    </source>
</evidence>
<accession>A0A0R2MBJ9</accession>
<evidence type="ECO:0000313" key="3">
    <source>
        <dbReference type="Proteomes" id="UP000051783"/>
    </source>
</evidence>
<evidence type="ECO:0000256" key="1">
    <source>
        <dbReference type="SAM" id="Phobius"/>
    </source>
</evidence>
<proteinExistence type="predicted"/>
<sequence>MSTKLRVTTRYLLMNQLKALGEAFLAVIAIFIIIPFILAVVSGNLSDFSLPNTIANFSWGFLIGAFIFLYDSLTYDNFKLFIQNGLSRKTFWAAKIVTTAIIAVIGELFAAFYRYAISAPIWGISAHAALMKTPYSLYGNFFGSNVWINILVSLLFTIIFFIATGITGMAIGGGLALLSKWGQRIVIVVVPVVAIFLIGFVGNSSADKQVHYDFTWLANLLKFLIGYPQHEPAIAGSFSPAVPMITMLIGGAIMAAIAYGFNQLLKVKN</sequence>
<dbReference type="STRING" id="942150.IV64_GL000941"/>
<dbReference type="EMBL" id="JQCL01000089">
    <property type="protein sequence ID" value="KRO08090.1"/>
    <property type="molecule type" value="Genomic_DNA"/>
</dbReference>
<feature type="transmembrane region" description="Helical" evidence="1">
    <location>
        <begin position="20"/>
        <end position="41"/>
    </location>
</feature>
<dbReference type="RefSeq" id="WP_057707393.1">
    <property type="nucleotide sequence ID" value="NZ_JQCL01000089.1"/>
</dbReference>
<feature type="transmembrane region" description="Helical" evidence="1">
    <location>
        <begin position="241"/>
        <end position="261"/>
    </location>
</feature>
<dbReference type="AlphaFoldDB" id="A0A0R2MBJ9"/>